<dbReference type="RefSeq" id="WP_019402890.1">
    <property type="nucleotide sequence ID" value="NZ_JACIEN010000008.1"/>
</dbReference>
<dbReference type="Proteomes" id="UP000577362">
    <property type="component" value="Unassembled WGS sequence"/>
</dbReference>
<feature type="chain" id="PRO_5032370400" description="Lipoprotein" evidence="1">
    <location>
        <begin position="18"/>
        <end position="172"/>
    </location>
</feature>
<comment type="caution">
    <text evidence="2">The sequence shown here is derived from an EMBL/GenBank/DDBJ whole genome shotgun (WGS) entry which is preliminary data.</text>
</comment>
<evidence type="ECO:0008006" key="4">
    <source>
        <dbReference type="Google" id="ProtNLM"/>
    </source>
</evidence>
<dbReference type="PROSITE" id="PS51257">
    <property type="entry name" value="PROKAR_LIPOPROTEIN"/>
    <property type="match status" value="1"/>
</dbReference>
<organism evidence="2 3">
    <name type="scientific">Chelatococcus caeni</name>
    <dbReference type="NCBI Taxonomy" id="1348468"/>
    <lineage>
        <taxon>Bacteria</taxon>
        <taxon>Pseudomonadati</taxon>
        <taxon>Pseudomonadota</taxon>
        <taxon>Alphaproteobacteria</taxon>
        <taxon>Hyphomicrobiales</taxon>
        <taxon>Chelatococcaceae</taxon>
        <taxon>Chelatococcus</taxon>
    </lineage>
</organism>
<dbReference type="AlphaFoldDB" id="A0A840C2F1"/>
<keyword evidence="3" id="KW-1185">Reference proteome</keyword>
<dbReference type="EMBL" id="JACIEN010000008">
    <property type="protein sequence ID" value="MBB4019754.1"/>
    <property type="molecule type" value="Genomic_DNA"/>
</dbReference>
<sequence length="172" mass="18172">MKWAAIALALAASVVVAGCKTTEEANKALRGKWIGQTADAFFIENGPPVSSYELDGGGVIYTWRGGETSYVRPARVQTQGATQPLNRSQRTVTTVSNPAPGTTVTRTRTTSTSFGAAVPTSVIVEPARRVDLFCEAQIATDAQGVITSVRINKDTEGAGLSFSRCAELFGDE</sequence>
<gene>
    <name evidence="2" type="ORF">GGR16_004809</name>
</gene>
<evidence type="ECO:0000256" key="1">
    <source>
        <dbReference type="SAM" id="SignalP"/>
    </source>
</evidence>
<name>A0A840C2F1_9HYPH</name>
<keyword evidence="1" id="KW-0732">Signal</keyword>
<protein>
    <recommendedName>
        <fullName evidence="4">Lipoprotein</fullName>
    </recommendedName>
</protein>
<feature type="signal peptide" evidence="1">
    <location>
        <begin position="1"/>
        <end position="17"/>
    </location>
</feature>
<evidence type="ECO:0000313" key="3">
    <source>
        <dbReference type="Proteomes" id="UP000577362"/>
    </source>
</evidence>
<evidence type="ECO:0000313" key="2">
    <source>
        <dbReference type="EMBL" id="MBB4019754.1"/>
    </source>
</evidence>
<accession>A0A840C2F1</accession>
<proteinExistence type="predicted"/>
<reference evidence="2 3" key="1">
    <citation type="submission" date="2020-08" db="EMBL/GenBank/DDBJ databases">
        <title>Genomic Encyclopedia of Type Strains, Phase IV (KMG-IV): sequencing the most valuable type-strain genomes for metagenomic binning, comparative biology and taxonomic classification.</title>
        <authorList>
            <person name="Goeker M."/>
        </authorList>
    </citation>
    <scope>NUCLEOTIDE SEQUENCE [LARGE SCALE GENOMIC DNA]</scope>
    <source>
        <strain evidence="2 3">DSM 103737</strain>
    </source>
</reference>